<dbReference type="PROSITE" id="PS51545">
    <property type="entry name" value="PIK_HELICAL"/>
    <property type="match status" value="1"/>
</dbReference>
<protein>
    <recommendedName>
        <fullName evidence="2">1-phosphatidylinositol 4-kinase</fullName>
        <ecNumber evidence="2">2.7.1.67</ecNumber>
    </recommendedName>
</protein>
<dbReference type="InterPro" id="IPR015433">
    <property type="entry name" value="PI3/4_kinase"/>
</dbReference>
<dbReference type="EMBL" id="KL868814">
    <property type="protein sequence ID" value="KFM83583.1"/>
    <property type="molecule type" value="Genomic_DNA"/>
</dbReference>
<dbReference type="AlphaFoldDB" id="A0A087V1U4"/>
<dbReference type="PANTHER" id="PTHR10048">
    <property type="entry name" value="PHOSPHATIDYLINOSITOL KINASE"/>
    <property type="match status" value="1"/>
</dbReference>
<comment type="similarity">
    <text evidence="1">Belongs to the PI3/PI4-kinase family. Type III PI4K subfamily.</text>
</comment>
<name>A0A087V1U4_STEMI</name>
<evidence type="ECO:0000256" key="1">
    <source>
        <dbReference type="ARBA" id="ARBA00006209"/>
    </source>
</evidence>
<reference evidence="4 5" key="1">
    <citation type="submission" date="2013-11" db="EMBL/GenBank/DDBJ databases">
        <title>Genome sequencing of Stegodyphus mimosarum.</title>
        <authorList>
            <person name="Bechsgaard J."/>
        </authorList>
    </citation>
    <scope>NUCLEOTIDE SEQUENCE [LARGE SCALE GENOMIC DNA]</scope>
</reference>
<evidence type="ECO:0000256" key="2">
    <source>
        <dbReference type="ARBA" id="ARBA00012169"/>
    </source>
</evidence>
<gene>
    <name evidence="4" type="ORF">X975_04710</name>
</gene>
<dbReference type="Pfam" id="PF00613">
    <property type="entry name" value="PI3Ka"/>
    <property type="match status" value="1"/>
</dbReference>
<feature type="domain" description="PIK helical" evidence="3">
    <location>
        <begin position="27"/>
        <end position="150"/>
    </location>
</feature>
<dbReference type="GO" id="GO:0048015">
    <property type="term" value="P:phosphatidylinositol-mediated signaling"/>
    <property type="evidence" value="ECO:0007669"/>
    <property type="project" value="TreeGrafter"/>
</dbReference>
<keyword evidence="4" id="KW-0418">Kinase</keyword>
<dbReference type="Proteomes" id="UP000054359">
    <property type="component" value="Unassembled WGS sequence"/>
</dbReference>
<dbReference type="Gene3D" id="1.25.40.70">
    <property type="entry name" value="Phosphatidylinositol 3-kinase, accessory domain (PIK)"/>
    <property type="match status" value="1"/>
</dbReference>
<evidence type="ECO:0000313" key="5">
    <source>
        <dbReference type="Proteomes" id="UP000054359"/>
    </source>
</evidence>
<proteinExistence type="inferred from homology"/>
<evidence type="ECO:0000313" key="4">
    <source>
        <dbReference type="EMBL" id="KFM83583.1"/>
    </source>
</evidence>
<organism evidence="4 5">
    <name type="scientific">Stegodyphus mimosarum</name>
    <name type="common">African social velvet spider</name>
    <dbReference type="NCBI Taxonomy" id="407821"/>
    <lineage>
        <taxon>Eukaryota</taxon>
        <taxon>Metazoa</taxon>
        <taxon>Ecdysozoa</taxon>
        <taxon>Arthropoda</taxon>
        <taxon>Chelicerata</taxon>
        <taxon>Arachnida</taxon>
        <taxon>Araneae</taxon>
        <taxon>Araneomorphae</taxon>
        <taxon>Entelegynae</taxon>
        <taxon>Eresoidea</taxon>
        <taxon>Eresidae</taxon>
        <taxon>Stegodyphus</taxon>
    </lineage>
</organism>
<feature type="non-terminal residue" evidence="4">
    <location>
        <position position="150"/>
    </location>
</feature>
<dbReference type="PANTHER" id="PTHR10048:SF15">
    <property type="entry name" value="PHOSPHATIDYLINOSITOL 4-KINASE ALPHA"/>
    <property type="match status" value="1"/>
</dbReference>
<keyword evidence="5" id="KW-1185">Reference proteome</keyword>
<keyword evidence="4" id="KW-0808">Transferase</keyword>
<dbReference type="InterPro" id="IPR042236">
    <property type="entry name" value="PI3K_accessory_sf"/>
</dbReference>
<accession>A0A087V1U4</accession>
<dbReference type="GO" id="GO:0005737">
    <property type="term" value="C:cytoplasm"/>
    <property type="evidence" value="ECO:0007669"/>
    <property type="project" value="TreeGrafter"/>
</dbReference>
<dbReference type="SUPFAM" id="SSF48371">
    <property type="entry name" value="ARM repeat"/>
    <property type="match status" value="1"/>
</dbReference>
<dbReference type="InterPro" id="IPR001263">
    <property type="entry name" value="PI3K_accessory_dom"/>
</dbReference>
<evidence type="ECO:0000259" key="3">
    <source>
        <dbReference type="PROSITE" id="PS51545"/>
    </source>
</evidence>
<dbReference type="GO" id="GO:0046854">
    <property type="term" value="P:phosphatidylinositol phosphate biosynthetic process"/>
    <property type="evidence" value="ECO:0007669"/>
    <property type="project" value="InterPro"/>
</dbReference>
<dbReference type="EC" id="2.7.1.67" evidence="2"/>
<dbReference type="STRING" id="407821.A0A087V1U4"/>
<dbReference type="GO" id="GO:0004430">
    <property type="term" value="F:1-phosphatidylinositol 4-kinase activity"/>
    <property type="evidence" value="ECO:0007669"/>
    <property type="project" value="TreeGrafter"/>
</dbReference>
<dbReference type="InterPro" id="IPR016024">
    <property type="entry name" value="ARM-type_fold"/>
</dbReference>
<dbReference type="OrthoDB" id="6770091at2759"/>
<dbReference type="GO" id="GO:0005886">
    <property type="term" value="C:plasma membrane"/>
    <property type="evidence" value="ECO:0007669"/>
    <property type="project" value="TreeGrafter"/>
</dbReference>
<sequence length="150" mass="17079">MSLQDDHFDGEDVISTWRSQPMTEKTWRDTARLAWEISPILAVYLPCRFKNSEALTEEVARLVQLNPAAVSHIPEALQYLTTSESIINDSAELTHMLTWATVSPVKALAYFSRQYPRHPVTAQYAVRVLSSFPPDVILLYIPQLVQAVRH</sequence>